<dbReference type="Proteomes" id="UP001369086">
    <property type="component" value="Unassembled WGS sequence"/>
</dbReference>
<protein>
    <submittedName>
        <fullName evidence="2">Uncharacterized protein</fullName>
    </submittedName>
</protein>
<keyword evidence="3" id="KW-1185">Reference proteome</keyword>
<evidence type="ECO:0000256" key="1">
    <source>
        <dbReference type="SAM" id="MobiDB-lite"/>
    </source>
</evidence>
<dbReference type="EMBL" id="JAHFZB010000003">
    <property type="protein sequence ID" value="KAK6491724.1"/>
    <property type="molecule type" value="Genomic_DNA"/>
</dbReference>
<dbReference type="PANTHER" id="PTHR45762:SF14">
    <property type="entry name" value="SI:CH211-197H24.6"/>
    <property type="match status" value="1"/>
</dbReference>
<evidence type="ECO:0000313" key="3">
    <source>
        <dbReference type="Proteomes" id="UP001369086"/>
    </source>
</evidence>
<proteinExistence type="predicted"/>
<dbReference type="PANTHER" id="PTHR45762">
    <property type="entry name" value="ZINC FINGER RNA-BINDING PROTEIN"/>
    <property type="match status" value="1"/>
</dbReference>
<feature type="compositionally biased region" description="Basic and acidic residues" evidence="1">
    <location>
        <begin position="421"/>
        <end position="430"/>
    </location>
</feature>
<name>A0ABR1A3Q5_HUSHU</name>
<accession>A0ABR1A3Q5</accession>
<organism evidence="2 3">
    <name type="scientific">Huso huso</name>
    <name type="common">Beluga</name>
    <name type="synonym">Acipenser huso</name>
    <dbReference type="NCBI Taxonomy" id="61971"/>
    <lineage>
        <taxon>Eukaryota</taxon>
        <taxon>Metazoa</taxon>
        <taxon>Chordata</taxon>
        <taxon>Craniata</taxon>
        <taxon>Vertebrata</taxon>
        <taxon>Euteleostomi</taxon>
        <taxon>Actinopterygii</taxon>
        <taxon>Chondrostei</taxon>
        <taxon>Acipenseriformes</taxon>
        <taxon>Acipenseridae</taxon>
        <taxon>Huso</taxon>
    </lineage>
</organism>
<sequence length="463" mass="53367">MQRTNRVKLQERETFKDLVHPLKQDVLLQDLQGAKHRARVEEIAKNAQKWRSLEQYLKNTKLNEPVIGLQFVVEFRSPNDELPPHYLCKLCEVQAKQLGFVTHITGWKHRYNYMKKKHADMVPFDETQVKDARMHKTIQEKAELVEHLEGRGEIEVVIEELKEDPALKRPITEPEAREPGAKIPRVDMSRGGRFPNDGPAGMHPRDFPGGRHQADFPGGRHQADFPGGRHQDDIPGGRLKEDFRGGLHPDNFPSQMHPRDFPSDFHTKMTRDDFPVGMAREDIPARMHSDAFPSVVYPDDRERRYPDELPSGRYPEGPLRGERIRLEMSDFESRCSDMRSEFEMHLTRRQGMDRMAPMEDEGVYTRGSESGLASSAVFECLESFRIENETDAQVVLKITQKLTDILMEYRLRNVAAPKNEQPSDSREYRPMRMSGGDGYPRGPSRYPDEFSPASRNTSGMSLF</sequence>
<feature type="region of interest" description="Disordered" evidence="1">
    <location>
        <begin position="416"/>
        <end position="463"/>
    </location>
</feature>
<gene>
    <name evidence="2" type="ORF">HHUSO_G3870</name>
</gene>
<evidence type="ECO:0000313" key="2">
    <source>
        <dbReference type="EMBL" id="KAK6491724.1"/>
    </source>
</evidence>
<feature type="compositionally biased region" description="Polar residues" evidence="1">
    <location>
        <begin position="453"/>
        <end position="463"/>
    </location>
</feature>
<reference evidence="2 3" key="1">
    <citation type="submission" date="2021-05" db="EMBL/GenBank/DDBJ databases">
        <authorList>
            <person name="Zahm M."/>
            <person name="Klopp C."/>
            <person name="Cabau C."/>
            <person name="Kuhl H."/>
            <person name="Suciu R."/>
            <person name="Ciorpac M."/>
            <person name="Holostenco D."/>
            <person name="Gessner J."/>
            <person name="Wuertz S."/>
            <person name="Hohne C."/>
            <person name="Stock M."/>
            <person name="Gislard M."/>
            <person name="Lluch J."/>
            <person name="Milhes M."/>
            <person name="Lampietro C."/>
            <person name="Lopez Roques C."/>
            <person name="Donnadieu C."/>
            <person name="Du K."/>
            <person name="Schartl M."/>
            <person name="Guiguen Y."/>
        </authorList>
    </citation>
    <scope>NUCLEOTIDE SEQUENCE [LARGE SCALE GENOMIC DNA]</scope>
    <source>
        <strain evidence="2">Hh-F2</strain>
        <tissue evidence="2">Blood</tissue>
    </source>
</reference>
<comment type="caution">
    <text evidence="2">The sequence shown here is derived from an EMBL/GenBank/DDBJ whole genome shotgun (WGS) entry which is preliminary data.</text>
</comment>